<name>A0AA39GKJ9_SARSR</name>
<organism evidence="5 6">
    <name type="scientific">Sarocladium strictum</name>
    <name type="common">Black bundle disease fungus</name>
    <name type="synonym">Acremonium strictum</name>
    <dbReference type="NCBI Taxonomy" id="5046"/>
    <lineage>
        <taxon>Eukaryota</taxon>
        <taxon>Fungi</taxon>
        <taxon>Dikarya</taxon>
        <taxon>Ascomycota</taxon>
        <taxon>Pezizomycotina</taxon>
        <taxon>Sordariomycetes</taxon>
        <taxon>Hypocreomycetidae</taxon>
        <taxon>Hypocreales</taxon>
        <taxon>Sarocladiaceae</taxon>
        <taxon>Sarocladium</taxon>
    </lineage>
</organism>
<dbReference type="PANTHER" id="PTHR13500:SF0">
    <property type="entry name" value="NUCLEOLAR PRE-RIBOSOMAL-ASSOCIATED PROTEIN 1"/>
    <property type="match status" value="1"/>
</dbReference>
<protein>
    <recommendedName>
        <fullName evidence="7">Ribosome biogenesis protein Urb1</fullName>
    </recommendedName>
</protein>
<evidence type="ECO:0000313" key="6">
    <source>
        <dbReference type="Proteomes" id="UP001175261"/>
    </source>
</evidence>
<dbReference type="GO" id="GO:0000466">
    <property type="term" value="P:maturation of 5.8S rRNA from tricistronic rRNA transcript (SSU-rRNA, 5.8S rRNA, LSU-rRNA)"/>
    <property type="evidence" value="ECO:0007669"/>
    <property type="project" value="TreeGrafter"/>
</dbReference>
<feature type="domain" description="URB1 C-terminal" evidence="3">
    <location>
        <begin position="893"/>
        <end position="1084"/>
    </location>
</feature>
<sequence length="1135" mass="126890">MGKRSTHEADGAAAFRKRQKITHEVPAGEDVVDSAHLRQLLSFDQDMHRARHALQSFKRLLDAIRSNDENRRANLAILTEYLEDVKPRNADDDSVYLPDIIEMWSFATQVHNDDVASSVAVVLALLLQIISNSLQLLPHGLGICRTLLQEQQLKSISKNLSAPKSGGFIISPTLRLLTEAVCLDGGAFAKRIFRARDSTFTALGRNLELGHIGEGQEEVHRASIRTTAVRFLLCCLRYLHSAARKELLSQREWISHLTYTIKSDPPYLALEILDSLKKYILMDEKIDRPSKLRAFNTKTLMRVLALYSSNATAIGGDSQVSVGDKAHEFLLYIGTTQSAGILYPATGLYPKTAEEDQPSLTRGATAASNSDLWVGTLDEGVPVYNFVLSELAQKLRPWSNPKHAELLVAIFTAAPELISDYFYNNRSFTFEPKLTMTWIGYAAFLFNTMMIPIPPSFGDRVLYAAVPPPVQILLDNVIPPPITQKVLSRCFNPDSHLTSFFATRILVVALEKLSTVLALLEDDFRSTSSLWKDAARQLLDAFCRRIPDMVELVRSYKGIPSDHYLHRTLASRLLRLYYEVVPRVALAANFDVSPFLAEMLRKIDSKDADAEATSFGMIELENLVSIASYSPGMRWFTRPGKPADGTALSPFTALLRLLCQSDSADSAIHLKKVLETVAVESQVVSQSSKLNDIYRALQALRSTTKQDLNPVWQYLDNSITRCASTPIKYVELFENKIEEAGSDKERQSFSLIGVALAEQLSFATASTSKADKALLGQFLSLYFNAANFSDGKKPILRALHQQIRDSLKEASVKIPKLGASEDVDLLKAFPVEANAAEEDSASSEKKSATFVDATTLEETLRVEQHPVEDTTVLVKWANQSVEDILEDDWAARLVHLLLSPHTHIRKEALTNILKLAAKVKESSYEEKDQIWLLFSELAESSTSLVSAGPVPSPFVAFTTHAIDVLRNPLHVLYPKVNTFLTRGPVWSPDRLPMAPDVLHGEPSEDDRYYAELAWLLTYFLDALRTSSDLAVFHRRRWFEKIFALAGNPYVRSNLRQKILRIVYRATEIEGGSTTLATRFGVFSWLAAQRAVCDVVEEVGVYDSLVRRVWETCDQERVGTWSHGGVEKLVERLSKV</sequence>
<dbReference type="InterPro" id="IPR032436">
    <property type="entry name" value="URB1_C"/>
</dbReference>
<dbReference type="AlphaFoldDB" id="A0AA39GKJ9"/>
<dbReference type="GO" id="GO:0005730">
    <property type="term" value="C:nucleolus"/>
    <property type="evidence" value="ECO:0007669"/>
    <property type="project" value="TreeGrafter"/>
</dbReference>
<dbReference type="Pfam" id="PF16201">
    <property type="entry name" value="NopRA1"/>
    <property type="match status" value="1"/>
</dbReference>
<dbReference type="SUPFAM" id="SSF48371">
    <property type="entry name" value="ARM repeat"/>
    <property type="match status" value="1"/>
</dbReference>
<keyword evidence="6" id="KW-1185">Reference proteome</keyword>
<evidence type="ECO:0000259" key="3">
    <source>
        <dbReference type="Pfam" id="PF16201"/>
    </source>
</evidence>
<dbReference type="Pfam" id="PF26140">
    <property type="entry name" value="HEAT_URB1"/>
    <property type="match status" value="1"/>
</dbReference>
<reference evidence="5" key="1">
    <citation type="submission" date="2022-10" db="EMBL/GenBank/DDBJ databases">
        <title>Determination and structural analysis of whole genome sequence of Sarocladium strictum F4-1.</title>
        <authorList>
            <person name="Hu L."/>
            <person name="Jiang Y."/>
        </authorList>
    </citation>
    <scope>NUCLEOTIDE SEQUENCE</scope>
    <source>
        <strain evidence="5">F4-1</strain>
    </source>
</reference>
<dbReference type="PANTHER" id="PTHR13500">
    <property type="entry name" value="NUCLEOLAR PRERIBOSOMAL-ASSOCIATED PROTEIN 1"/>
    <property type="match status" value="1"/>
</dbReference>
<evidence type="ECO:0008006" key="7">
    <source>
        <dbReference type="Google" id="ProtNLM"/>
    </source>
</evidence>
<comment type="caution">
    <text evidence="5">The sequence shown here is derived from an EMBL/GenBank/DDBJ whole genome shotgun (WGS) entry which is preliminary data.</text>
</comment>
<dbReference type="GO" id="GO:0000463">
    <property type="term" value="P:maturation of LSU-rRNA from tricistronic rRNA transcript (SSU-rRNA, 5.8S rRNA, LSU-rRNA)"/>
    <property type="evidence" value="ECO:0007669"/>
    <property type="project" value="TreeGrafter"/>
</dbReference>
<evidence type="ECO:0000259" key="2">
    <source>
        <dbReference type="Pfam" id="PF11707"/>
    </source>
</evidence>
<dbReference type="InterPro" id="IPR021714">
    <property type="entry name" value="URB1_N"/>
</dbReference>
<dbReference type="EMBL" id="JAPDFR010000003">
    <property type="protein sequence ID" value="KAK0388664.1"/>
    <property type="molecule type" value="Genomic_DNA"/>
</dbReference>
<gene>
    <name evidence="5" type="ORF">NLU13_4907</name>
</gene>
<feature type="compositionally biased region" description="Basic and acidic residues" evidence="1">
    <location>
        <begin position="1"/>
        <end position="10"/>
    </location>
</feature>
<feature type="domain" description="URB1 N-terminal" evidence="2">
    <location>
        <begin position="97"/>
        <end position="441"/>
    </location>
</feature>
<evidence type="ECO:0000259" key="4">
    <source>
        <dbReference type="Pfam" id="PF26140"/>
    </source>
</evidence>
<dbReference type="InterPro" id="IPR059018">
    <property type="entry name" value="HEAT_URB1"/>
</dbReference>
<dbReference type="Pfam" id="PF11707">
    <property type="entry name" value="Npa1"/>
    <property type="match status" value="1"/>
</dbReference>
<accession>A0AA39GKJ9</accession>
<feature type="region of interest" description="Disordered" evidence="1">
    <location>
        <begin position="1"/>
        <end position="20"/>
    </location>
</feature>
<evidence type="ECO:0000313" key="5">
    <source>
        <dbReference type="EMBL" id="KAK0388664.1"/>
    </source>
</evidence>
<evidence type="ECO:0000256" key="1">
    <source>
        <dbReference type="SAM" id="MobiDB-lite"/>
    </source>
</evidence>
<dbReference type="InterPro" id="IPR039844">
    <property type="entry name" value="URB1"/>
</dbReference>
<dbReference type="InterPro" id="IPR016024">
    <property type="entry name" value="ARM-type_fold"/>
</dbReference>
<proteinExistence type="predicted"/>
<dbReference type="Proteomes" id="UP001175261">
    <property type="component" value="Unassembled WGS sequence"/>
</dbReference>
<feature type="domain" description="URB1 central HEAT repeat" evidence="4">
    <location>
        <begin position="630"/>
        <end position="813"/>
    </location>
</feature>